<dbReference type="RefSeq" id="WP_132542094.1">
    <property type="nucleotide sequence ID" value="NZ_SLWW01000002.1"/>
</dbReference>
<dbReference type="InterPro" id="IPR022472">
    <property type="entry name" value="VPLPA-CTERM"/>
</dbReference>
<keyword evidence="1" id="KW-0472">Membrane</keyword>
<feature type="transmembrane region" description="Helical" evidence="1">
    <location>
        <begin position="170"/>
        <end position="189"/>
    </location>
</feature>
<accession>A0A4R2KM26</accession>
<comment type="caution">
    <text evidence="3">The sequence shown here is derived from an EMBL/GenBank/DDBJ whole genome shotgun (WGS) entry which is preliminary data.</text>
</comment>
<organism evidence="3 4">
    <name type="scientific">Rhodovulum euryhalinum</name>
    <dbReference type="NCBI Taxonomy" id="35805"/>
    <lineage>
        <taxon>Bacteria</taxon>
        <taxon>Pseudomonadati</taxon>
        <taxon>Pseudomonadota</taxon>
        <taxon>Alphaproteobacteria</taxon>
        <taxon>Rhodobacterales</taxon>
        <taxon>Paracoccaceae</taxon>
        <taxon>Rhodovulum</taxon>
    </lineage>
</organism>
<keyword evidence="2" id="KW-0732">Signal</keyword>
<dbReference type="OrthoDB" id="8907342at2"/>
<dbReference type="NCBIfam" id="TIGR02595">
    <property type="entry name" value="PEP_CTERM"/>
    <property type="match status" value="1"/>
</dbReference>
<dbReference type="EMBL" id="SLWW01000002">
    <property type="protein sequence ID" value="TCO73607.1"/>
    <property type="molecule type" value="Genomic_DNA"/>
</dbReference>
<keyword evidence="4" id="KW-1185">Reference proteome</keyword>
<gene>
    <name evidence="3" type="ORF">EV655_102372</name>
</gene>
<evidence type="ECO:0000256" key="1">
    <source>
        <dbReference type="SAM" id="Phobius"/>
    </source>
</evidence>
<evidence type="ECO:0000313" key="3">
    <source>
        <dbReference type="EMBL" id="TCO73607.1"/>
    </source>
</evidence>
<protein>
    <submittedName>
        <fullName evidence="3">Putative secreted protein</fullName>
    </submittedName>
</protein>
<dbReference type="InterPro" id="IPR013424">
    <property type="entry name" value="Ice-binding_C"/>
</dbReference>
<dbReference type="AlphaFoldDB" id="A0A4R2KM26"/>
<reference evidence="3 4" key="1">
    <citation type="submission" date="2019-03" db="EMBL/GenBank/DDBJ databases">
        <title>Genomic Encyclopedia of Type Strains, Phase IV (KMG-IV): sequencing the most valuable type-strain genomes for metagenomic binning, comparative biology and taxonomic classification.</title>
        <authorList>
            <person name="Goeker M."/>
        </authorList>
    </citation>
    <scope>NUCLEOTIDE SEQUENCE [LARGE SCALE GENOMIC DNA]</scope>
    <source>
        <strain evidence="3 4">DSM 4868</strain>
    </source>
</reference>
<feature type="signal peptide" evidence="2">
    <location>
        <begin position="1"/>
        <end position="29"/>
    </location>
</feature>
<proteinExistence type="predicted"/>
<keyword evidence="1" id="KW-0812">Transmembrane</keyword>
<name>A0A4R2KM26_9RHOB</name>
<dbReference type="NCBIfam" id="TIGR03370">
    <property type="entry name" value="VPLPA-CTERM"/>
    <property type="match status" value="1"/>
</dbReference>
<sequence length="196" mass="19976">MNQAMSGKFLATCCATSFAAFAFAGQAGAASLLGDTVTADYFFPDLSTSIGSDSFVVGAGVEASCPGASGICGILIEPYLLDFGANTISFAQFGTRVPYAGPAFNGWVFTGLDFGSGISGVSLSSSGLSGLDMSDVSFTADSISINLQDVALTADQNGWTLTLSEIPAQIPVPAAMPLLLTGLGAIGWASRRRRKS</sequence>
<dbReference type="Proteomes" id="UP000295142">
    <property type="component" value="Unassembled WGS sequence"/>
</dbReference>
<evidence type="ECO:0000313" key="4">
    <source>
        <dbReference type="Proteomes" id="UP000295142"/>
    </source>
</evidence>
<evidence type="ECO:0000256" key="2">
    <source>
        <dbReference type="SAM" id="SignalP"/>
    </source>
</evidence>
<feature type="chain" id="PRO_5020982079" evidence="2">
    <location>
        <begin position="30"/>
        <end position="196"/>
    </location>
</feature>
<keyword evidence="1" id="KW-1133">Transmembrane helix</keyword>